<keyword evidence="5" id="KW-1185">Reference proteome</keyword>
<reference evidence="4 5" key="1">
    <citation type="submission" date="2011-07" db="EMBL/GenBank/DDBJ databases">
        <authorList>
            <person name="Coyne R."/>
            <person name="Brami D."/>
            <person name="Johnson J."/>
            <person name="Hostetler J."/>
            <person name="Hannick L."/>
            <person name="Clark T."/>
            <person name="Cassidy-Hanley D."/>
            <person name="Inman J."/>
        </authorList>
    </citation>
    <scope>NUCLEOTIDE SEQUENCE [LARGE SCALE GENOMIC DNA]</scope>
    <source>
        <strain evidence="4 5">G5</strain>
    </source>
</reference>
<evidence type="ECO:0000313" key="5">
    <source>
        <dbReference type="Proteomes" id="UP000008983"/>
    </source>
</evidence>
<dbReference type="EMBL" id="GL983473">
    <property type="protein sequence ID" value="EGR33296.1"/>
    <property type="molecule type" value="Genomic_DNA"/>
</dbReference>
<dbReference type="Gene3D" id="1.25.40.20">
    <property type="entry name" value="Ankyrin repeat-containing domain"/>
    <property type="match status" value="1"/>
</dbReference>
<protein>
    <recommendedName>
        <fullName evidence="6">Ankyrin repeat protein</fullName>
    </recommendedName>
</protein>
<feature type="repeat" description="ANK" evidence="3">
    <location>
        <begin position="51"/>
        <end position="80"/>
    </location>
</feature>
<dbReference type="InterPro" id="IPR002110">
    <property type="entry name" value="Ankyrin_rpt"/>
</dbReference>
<gene>
    <name evidence="4" type="ORF">IMG5_056750</name>
</gene>
<evidence type="ECO:0000313" key="4">
    <source>
        <dbReference type="EMBL" id="EGR33296.1"/>
    </source>
</evidence>
<keyword evidence="2 3" id="KW-0040">ANK repeat</keyword>
<dbReference type="SMART" id="SM00248">
    <property type="entry name" value="ANK"/>
    <property type="match status" value="2"/>
</dbReference>
<dbReference type="Proteomes" id="UP000008983">
    <property type="component" value="Unassembled WGS sequence"/>
</dbReference>
<dbReference type="OrthoDB" id="313274at2759"/>
<dbReference type="PANTHER" id="PTHR24134:SF9">
    <property type="entry name" value="ANKYRIN REPEAT AND SOCS BOX PROTEIN 8"/>
    <property type="match status" value="1"/>
</dbReference>
<dbReference type="STRING" id="857967.G0QNA4"/>
<sequence>MENKVFSTEPYSHPKSIEFFTAVKLNHLQKVKEFLNDNKYLVYSYDYVYLTALHWAAKRGNSQISEVLIKYGADVNSRDIIGRTPLLLAINKGHDEIVQILLENKASPWSDETIDYKIAAKQFPKIARNLDRFRKIHIIVTLTPFTQKENMWDRQIQLLRFS</sequence>
<keyword evidence="1" id="KW-0677">Repeat</keyword>
<dbReference type="InParanoid" id="G0QNA4"/>
<accession>G0QNA4</accession>
<evidence type="ECO:0000256" key="2">
    <source>
        <dbReference type="ARBA" id="ARBA00023043"/>
    </source>
</evidence>
<feature type="repeat" description="ANK" evidence="3">
    <location>
        <begin position="81"/>
        <end position="107"/>
    </location>
</feature>
<evidence type="ECO:0000256" key="3">
    <source>
        <dbReference type="PROSITE-ProRule" id="PRU00023"/>
    </source>
</evidence>
<dbReference type="PANTHER" id="PTHR24134">
    <property type="entry name" value="ANKYRIN REPEAT-CONTAINING PROTEIN DDB_G0279043"/>
    <property type="match status" value="1"/>
</dbReference>
<dbReference type="PROSITE" id="PS50297">
    <property type="entry name" value="ANK_REP_REGION"/>
    <property type="match status" value="2"/>
</dbReference>
<organism evidence="4 5">
    <name type="scientific">Ichthyophthirius multifiliis</name>
    <name type="common">White spot disease agent</name>
    <name type="synonym">Ich</name>
    <dbReference type="NCBI Taxonomy" id="5932"/>
    <lineage>
        <taxon>Eukaryota</taxon>
        <taxon>Sar</taxon>
        <taxon>Alveolata</taxon>
        <taxon>Ciliophora</taxon>
        <taxon>Intramacronucleata</taxon>
        <taxon>Oligohymenophorea</taxon>
        <taxon>Hymenostomatida</taxon>
        <taxon>Ophryoglenina</taxon>
        <taxon>Ichthyophthirius</taxon>
    </lineage>
</organism>
<dbReference type="Pfam" id="PF12796">
    <property type="entry name" value="Ank_2"/>
    <property type="match status" value="1"/>
</dbReference>
<name>G0QNA4_ICHMU</name>
<evidence type="ECO:0008006" key="6">
    <source>
        <dbReference type="Google" id="ProtNLM"/>
    </source>
</evidence>
<dbReference type="GeneID" id="14909477"/>
<dbReference type="InterPro" id="IPR036770">
    <property type="entry name" value="Ankyrin_rpt-contain_sf"/>
</dbReference>
<dbReference type="RefSeq" id="XP_004037282.1">
    <property type="nucleotide sequence ID" value="XM_004037234.1"/>
</dbReference>
<evidence type="ECO:0000256" key="1">
    <source>
        <dbReference type="ARBA" id="ARBA00022737"/>
    </source>
</evidence>
<dbReference type="eggNOG" id="KOG0504">
    <property type="taxonomic scope" value="Eukaryota"/>
</dbReference>
<dbReference type="OMA" id="VENMNRQ"/>
<dbReference type="AlphaFoldDB" id="G0QNA4"/>
<dbReference type="SUPFAM" id="SSF48403">
    <property type="entry name" value="Ankyrin repeat"/>
    <property type="match status" value="1"/>
</dbReference>
<dbReference type="PROSITE" id="PS50088">
    <property type="entry name" value="ANK_REPEAT"/>
    <property type="match status" value="2"/>
</dbReference>
<proteinExistence type="predicted"/>